<feature type="compositionally biased region" description="Basic and acidic residues" evidence="1">
    <location>
        <begin position="115"/>
        <end position="127"/>
    </location>
</feature>
<protein>
    <submittedName>
        <fullName evidence="2">Uncharacterized protein</fullName>
    </submittedName>
</protein>
<evidence type="ECO:0000313" key="3">
    <source>
        <dbReference type="Proteomes" id="UP000614601"/>
    </source>
</evidence>
<dbReference type="EMBL" id="CAJFDH010000003">
    <property type="protein sequence ID" value="CAD5216346.1"/>
    <property type="molecule type" value="Genomic_DNA"/>
</dbReference>
<evidence type="ECO:0000256" key="1">
    <source>
        <dbReference type="SAM" id="MobiDB-lite"/>
    </source>
</evidence>
<feature type="region of interest" description="Disordered" evidence="1">
    <location>
        <begin position="15"/>
        <end position="127"/>
    </location>
</feature>
<dbReference type="AlphaFoldDB" id="A0A811KMR4"/>
<accession>A0A811KMR4</accession>
<reference evidence="2" key="1">
    <citation type="submission" date="2020-09" db="EMBL/GenBank/DDBJ databases">
        <authorList>
            <person name="Kikuchi T."/>
        </authorList>
    </citation>
    <scope>NUCLEOTIDE SEQUENCE</scope>
    <source>
        <strain evidence="2">SH1</strain>
    </source>
</reference>
<dbReference type="EMBL" id="CAJFCW020000003">
    <property type="protein sequence ID" value="CAG9105769.1"/>
    <property type="molecule type" value="Genomic_DNA"/>
</dbReference>
<evidence type="ECO:0000313" key="2">
    <source>
        <dbReference type="EMBL" id="CAD5216346.1"/>
    </source>
</evidence>
<dbReference type="Proteomes" id="UP000783686">
    <property type="component" value="Unassembled WGS sequence"/>
</dbReference>
<feature type="compositionally biased region" description="Polar residues" evidence="1">
    <location>
        <begin position="25"/>
        <end position="39"/>
    </location>
</feature>
<gene>
    <name evidence="2" type="ORF">BOKJ2_LOCUS6547</name>
</gene>
<sequence length="127" mass="13189">MEAAVLLIFTIQLKKSSSSEGSSGANTSPAAATSAQNSETGATEPAAVAPTPPRSQMKKPDVASPAAPAAPVAPKNEVRREKSLLITLRKPGEKTADDANTKVTEASKVTVANTPKKDEEKTQESFK</sequence>
<name>A0A811KMR4_9BILA</name>
<dbReference type="Proteomes" id="UP000614601">
    <property type="component" value="Unassembled WGS sequence"/>
</dbReference>
<feature type="compositionally biased region" description="Basic and acidic residues" evidence="1">
    <location>
        <begin position="90"/>
        <end position="100"/>
    </location>
</feature>
<feature type="compositionally biased region" description="Low complexity" evidence="1">
    <location>
        <begin position="62"/>
        <end position="74"/>
    </location>
</feature>
<proteinExistence type="predicted"/>
<keyword evidence="3" id="KW-1185">Reference proteome</keyword>
<organism evidence="2 3">
    <name type="scientific">Bursaphelenchus okinawaensis</name>
    <dbReference type="NCBI Taxonomy" id="465554"/>
    <lineage>
        <taxon>Eukaryota</taxon>
        <taxon>Metazoa</taxon>
        <taxon>Ecdysozoa</taxon>
        <taxon>Nematoda</taxon>
        <taxon>Chromadorea</taxon>
        <taxon>Rhabditida</taxon>
        <taxon>Tylenchina</taxon>
        <taxon>Tylenchomorpha</taxon>
        <taxon>Aphelenchoidea</taxon>
        <taxon>Aphelenchoididae</taxon>
        <taxon>Bursaphelenchus</taxon>
    </lineage>
</organism>
<comment type="caution">
    <text evidence="2">The sequence shown here is derived from an EMBL/GenBank/DDBJ whole genome shotgun (WGS) entry which is preliminary data.</text>
</comment>
<feature type="compositionally biased region" description="Low complexity" evidence="1">
    <location>
        <begin position="40"/>
        <end position="49"/>
    </location>
</feature>